<gene>
    <name evidence="1" type="ORF">FHR92_000813</name>
</gene>
<evidence type="ECO:0000313" key="2">
    <source>
        <dbReference type="Proteomes" id="UP000567067"/>
    </source>
</evidence>
<sequence>MQWQEVRTIYPDQYVLIEILDSHTKDNMQYVNEVALVRAIQDPSEATKELLKCKDNNIVYHTGQEKIAIELRNPPLYRSR</sequence>
<protein>
    <submittedName>
        <fullName evidence="1">Uncharacterized protein</fullName>
    </submittedName>
</protein>
<comment type="caution">
    <text evidence="1">The sequence shown here is derived from an EMBL/GenBank/DDBJ whole genome shotgun (WGS) entry which is preliminary data.</text>
</comment>
<dbReference type="EMBL" id="JACJIP010000003">
    <property type="protein sequence ID" value="MBA9084359.1"/>
    <property type="molecule type" value="Genomic_DNA"/>
</dbReference>
<keyword evidence="2" id="KW-1185">Reference proteome</keyword>
<evidence type="ECO:0000313" key="1">
    <source>
        <dbReference type="EMBL" id="MBA9084359.1"/>
    </source>
</evidence>
<dbReference type="AlphaFoldDB" id="A0A7W3SQT0"/>
<organism evidence="1 2">
    <name type="scientific">Fontibacillus solani</name>
    <dbReference type="NCBI Taxonomy" id="1572857"/>
    <lineage>
        <taxon>Bacteria</taxon>
        <taxon>Bacillati</taxon>
        <taxon>Bacillota</taxon>
        <taxon>Bacilli</taxon>
        <taxon>Bacillales</taxon>
        <taxon>Paenibacillaceae</taxon>
        <taxon>Fontibacillus</taxon>
    </lineage>
</organism>
<name>A0A7W3SQT0_9BACL</name>
<reference evidence="1 2" key="1">
    <citation type="submission" date="2020-08" db="EMBL/GenBank/DDBJ databases">
        <title>Genomic Encyclopedia of Type Strains, Phase III (KMG-III): the genomes of soil and plant-associated and newly described type strains.</title>
        <authorList>
            <person name="Whitman W."/>
        </authorList>
    </citation>
    <scope>NUCLEOTIDE SEQUENCE [LARGE SCALE GENOMIC DNA]</scope>
    <source>
        <strain evidence="1 2">CECT 8693</strain>
    </source>
</reference>
<proteinExistence type="predicted"/>
<dbReference type="Proteomes" id="UP000567067">
    <property type="component" value="Unassembled WGS sequence"/>
</dbReference>
<dbReference type="RefSeq" id="WP_182534403.1">
    <property type="nucleotide sequence ID" value="NZ_JACJIP010000003.1"/>
</dbReference>
<accession>A0A7W3SQT0</accession>